<dbReference type="Proteomes" id="UP000271098">
    <property type="component" value="Unassembled WGS sequence"/>
</dbReference>
<evidence type="ECO:0000313" key="2">
    <source>
        <dbReference type="EMBL" id="VDK72459.1"/>
    </source>
</evidence>
<feature type="region of interest" description="Disordered" evidence="1">
    <location>
        <begin position="36"/>
        <end position="62"/>
    </location>
</feature>
<protein>
    <submittedName>
        <fullName evidence="2">Uncharacterized protein</fullName>
    </submittedName>
</protein>
<name>A0A3P6SMB2_9BILA</name>
<organism evidence="2 3">
    <name type="scientific">Gongylonema pulchrum</name>
    <dbReference type="NCBI Taxonomy" id="637853"/>
    <lineage>
        <taxon>Eukaryota</taxon>
        <taxon>Metazoa</taxon>
        <taxon>Ecdysozoa</taxon>
        <taxon>Nematoda</taxon>
        <taxon>Chromadorea</taxon>
        <taxon>Rhabditida</taxon>
        <taxon>Spirurina</taxon>
        <taxon>Spiruromorpha</taxon>
        <taxon>Spiruroidea</taxon>
        <taxon>Gongylonematidae</taxon>
        <taxon>Gongylonema</taxon>
    </lineage>
</organism>
<accession>A0A3P6SMB2</accession>
<proteinExistence type="predicted"/>
<reference evidence="2 3" key="1">
    <citation type="submission" date="2018-11" db="EMBL/GenBank/DDBJ databases">
        <authorList>
            <consortium name="Pathogen Informatics"/>
        </authorList>
    </citation>
    <scope>NUCLEOTIDE SEQUENCE [LARGE SCALE GENOMIC DNA]</scope>
</reference>
<gene>
    <name evidence="2" type="ORF">GPUH_LOCUS9447</name>
</gene>
<evidence type="ECO:0000256" key="1">
    <source>
        <dbReference type="SAM" id="MobiDB-lite"/>
    </source>
</evidence>
<dbReference type="AlphaFoldDB" id="A0A3P6SMB2"/>
<evidence type="ECO:0000313" key="3">
    <source>
        <dbReference type="Proteomes" id="UP000271098"/>
    </source>
</evidence>
<dbReference type="EMBL" id="UYRT01030971">
    <property type="protein sequence ID" value="VDK72459.1"/>
    <property type="molecule type" value="Genomic_DNA"/>
</dbReference>
<sequence length="62" mass="6721">MDQTYRALTCATVPVPLKPVNESALARRRRLMRAKSISRDDDIEEEASSAELSGESAVVAAS</sequence>
<keyword evidence="3" id="KW-1185">Reference proteome</keyword>
<feature type="compositionally biased region" description="Low complexity" evidence="1">
    <location>
        <begin position="49"/>
        <end position="62"/>
    </location>
</feature>